<name>A0ABQ8H6N9_9ROSI</name>
<evidence type="ECO:0000256" key="2">
    <source>
        <dbReference type="ARBA" id="ARBA00038471"/>
    </source>
</evidence>
<reference evidence="4 5" key="1">
    <citation type="submission" date="2021-02" db="EMBL/GenBank/DDBJ databases">
        <title>Plant Genome Project.</title>
        <authorList>
            <person name="Zhang R.-G."/>
        </authorList>
    </citation>
    <scope>NUCLEOTIDE SEQUENCE [LARGE SCALE GENOMIC DNA]</scope>
    <source>
        <tissue evidence="4">Leaves</tissue>
    </source>
</reference>
<gene>
    <name evidence="4" type="ORF">JRO89_XS13G0051000</name>
</gene>
<dbReference type="InterPro" id="IPR051955">
    <property type="entry name" value="PME_Inhibitor"/>
</dbReference>
<proteinExistence type="inferred from homology"/>
<comment type="similarity">
    <text evidence="2">Belongs to the PMEI family.</text>
</comment>
<dbReference type="EMBL" id="JAFEMO010000013">
    <property type="protein sequence ID" value="KAH7549569.1"/>
    <property type="molecule type" value="Genomic_DNA"/>
</dbReference>
<dbReference type="Gene3D" id="1.20.140.40">
    <property type="entry name" value="Invertase/pectin methylesterase inhibitor family protein"/>
    <property type="match status" value="1"/>
</dbReference>
<dbReference type="InterPro" id="IPR035513">
    <property type="entry name" value="Invertase/methylesterase_inhib"/>
</dbReference>
<organism evidence="4 5">
    <name type="scientific">Xanthoceras sorbifolium</name>
    <dbReference type="NCBI Taxonomy" id="99658"/>
    <lineage>
        <taxon>Eukaryota</taxon>
        <taxon>Viridiplantae</taxon>
        <taxon>Streptophyta</taxon>
        <taxon>Embryophyta</taxon>
        <taxon>Tracheophyta</taxon>
        <taxon>Spermatophyta</taxon>
        <taxon>Magnoliopsida</taxon>
        <taxon>eudicotyledons</taxon>
        <taxon>Gunneridae</taxon>
        <taxon>Pentapetalae</taxon>
        <taxon>rosids</taxon>
        <taxon>malvids</taxon>
        <taxon>Sapindales</taxon>
        <taxon>Sapindaceae</taxon>
        <taxon>Xanthoceroideae</taxon>
        <taxon>Xanthoceras</taxon>
    </lineage>
</organism>
<comment type="caution">
    <text evidence="4">The sequence shown here is derived from an EMBL/GenBank/DDBJ whole genome shotgun (WGS) entry which is preliminary data.</text>
</comment>
<dbReference type="Proteomes" id="UP000827721">
    <property type="component" value="Unassembled WGS sequence"/>
</dbReference>
<sequence length="181" mass="20173">MNSCSANTNRKTNKEYIKASCNVTTYRRLCYKSLARRASEIKADPKLLAHSALNTTLSAAEYTSRMMRDMSKIHSLKPKEAAAVLDCITDIHDSVEELQKSMRELDDANKDSDLVLQMSDILTWVNAALEDEDTCLDAFAGKALNGMVKSRVRRRIKKLAHLTSNALALINSYALAKTKST</sequence>
<dbReference type="InterPro" id="IPR006501">
    <property type="entry name" value="Pectinesterase_inhib_dom"/>
</dbReference>
<keyword evidence="5" id="KW-1185">Reference proteome</keyword>
<protein>
    <recommendedName>
        <fullName evidence="3">Pectinesterase inhibitor domain-containing protein</fullName>
    </recommendedName>
</protein>
<evidence type="ECO:0000256" key="1">
    <source>
        <dbReference type="ARBA" id="ARBA00022729"/>
    </source>
</evidence>
<accession>A0ABQ8H6N9</accession>
<evidence type="ECO:0000313" key="5">
    <source>
        <dbReference type="Proteomes" id="UP000827721"/>
    </source>
</evidence>
<evidence type="ECO:0000313" key="4">
    <source>
        <dbReference type="EMBL" id="KAH7549569.1"/>
    </source>
</evidence>
<dbReference type="CDD" id="cd15798">
    <property type="entry name" value="PMEI-like_3"/>
    <property type="match status" value="1"/>
</dbReference>
<feature type="domain" description="Pectinesterase inhibitor" evidence="3">
    <location>
        <begin position="12"/>
        <end position="169"/>
    </location>
</feature>
<dbReference type="SMART" id="SM00856">
    <property type="entry name" value="PMEI"/>
    <property type="match status" value="1"/>
</dbReference>
<dbReference type="PANTHER" id="PTHR31080:SF144">
    <property type="entry name" value="21 KDA PROTEIN-LIKE"/>
    <property type="match status" value="1"/>
</dbReference>
<dbReference type="Pfam" id="PF04043">
    <property type="entry name" value="PMEI"/>
    <property type="match status" value="1"/>
</dbReference>
<dbReference type="NCBIfam" id="TIGR01614">
    <property type="entry name" value="PME_inhib"/>
    <property type="match status" value="1"/>
</dbReference>
<dbReference type="PANTHER" id="PTHR31080">
    <property type="entry name" value="PECTINESTERASE INHIBITOR-LIKE"/>
    <property type="match status" value="1"/>
</dbReference>
<keyword evidence="1" id="KW-0732">Signal</keyword>
<dbReference type="SUPFAM" id="SSF101148">
    <property type="entry name" value="Plant invertase/pectin methylesterase inhibitor"/>
    <property type="match status" value="1"/>
</dbReference>
<evidence type="ECO:0000259" key="3">
    <source>
        <dbReference type="SMART" id="SM00856"/>
    </source>
</evidence>